<feature type="domain" description="Peptidase C51" evidence="2">
    <location>
        <begin position="28"/>
        <end position="165"/>
    </location>
</feature>
<comment type="caution">
    <text evidence="3">The sequence shown here is derived from an EMBL/GenBank/DDBJ whole genome shotgun (WGS) entry which is preliminary data.</text>
</comment>
<dbReference type="PROSITE" id="PS50911">
    <property type="entry name" value="CHAP"/>
    <property type="match status" value="1"/>
</dbReference>
<organism evidence="3 4">
    <name type="scientific">Candidatus Taylorbacteria bacterium RIFCSPLOWO2_01_FULL_44_26</name>
    <dbReference type="NCBI Taxonomy" id="1802318"/>
    <lineage>
        <taxon>Bacteria</taxon>
        <taxon>Candidatus Tayloriibacteriota</taxon>
    </lineage>
</organism>
<keyword evidence="1" id="KW-0732">Signal</keyword>
<dbReference type="Proteomes" id="UP000176365">
    <property type="component" value="Unassembled WGS sequence"/>
</dbReference>
<accession>A0A1G2N4G3</accession>
<name>A0A1G2N4G3_9BACT</name>
<evidence type="ECO:0000313" key="4">
    <source>
        <dbReference type="Proteomes" id="UP000176365"/>
    </source>
</evidence>
<evidence type="ECO:0000256" key="1">
    <source>
        <dbReference type="SAM" id="SignalP"/>
    </source>
</evidence>
<dbReference type="InterPro" id="IPR007921">
    <property type="entry name" value="CHAP_dom"/>
</dbReference>
<sequence length="165" mass="18562">MRRTFLVCFLGLGLFLSSVPQAIAGWHEWSQTTRNQAIVDKSYADLGKWGGQCKKWVQKVVSLASGGAVTIPGNMPDPNDYRWYSGAYVVGMSTNIRNVKPGWIVQMKFKSNGVPHTFIVVGVTSSGMYVVESNYNKNEMVGLRFWTFTDFDTKVGSFYSLYYIL</sequence>
<dbReference type="Pfam" id="PF05257">
    <property type="entry name" value="CHAP"/>
    <property type="match status" value="1"/>
</dbReference>
<protein>
    <recommendedName>
        <fullName evidence="2">Peptidase C51 domain-containing protein</fullName>
    </recommendedName>
</protein>
<proteinExistence type="predicted"/>
<dbReference type="AlphaFoldDB" id="A0A1G2N4G3"/>
<dbReference type="EMBL" id="MHRW01000008">
    <property type="protein sequence ID" value="OHA31004.1"/>
    <property type="molecule type" value="Genomic_DNA"/>
</dbReference>
<reference evidence="3 4" key="1">
    <citation type="journal article" date="2016" name="Nat. Commun.">
        <title>Thousands of microbial genomes shed light on interconnected biogeochemical processes in an aquifer system.</title>
        <authorList>
            <person name="Anantharaman K."/>
            <person name="Brown C.T."/>
            <person name="Hug L.A."/>
            <person name="Sharon I."/>
            <person name="Castelle C.J."/>
            <person name="Probst A.J."/>
            <person name="Thomas B.C."/>
            <person name="Singh A."/>
            <person name="Wilkins M.J."/>
            <person name="Karaoz U."/>
            <person name="Brodie E.L."/>
            <person name="Williams K.H."/>
            <person name="Hubbard S.S."/>
            <person name="Banfield J.F."/>
        </authorList>
    </citation>
    <scope>NUCLEOTIDE SEQUENCE [LARGE SCALE GENOMIC DNA]</scope>
</reference>
<dbReference type="Gene3D" id="3.90.1720.10">
    <property type="entry name" value="endopeptidase domain like (from Nostoc punctiforme)"/>
    <property type="match status" value="1"/>
</dbReference>
<evidence type="ECO:0000259" key="2">
    <source>
        <dbReference type="PROSITE" id="PS50911"/>
    </source>
</evidence>
<gene>
    <name evidence="3" type="ORF">A3B11_01005</name>
</gene>
<feature type="chain" id="PRO_5009583741" description="Peptidase C51 domain-containing protein" evidence="1">
    <location>
        <begin position="25"/>
        <end position="165"/>
    </location>
</feature>
<feature type="signal peptide" evidence="1">
    <location>
        <begin position="1"/>
        <end position="24"/>
    </location>
</feature>
<evidence type="ECO:0000313" key="3">
    <source>
        <dbReference type="EMBL" id="OHA31004.1"/>
    </source>
</evidence>